<proteinExistence type="inferred from homology"/>
<protein>
    <recommendedName>
        <fullName evidence="3 9">Gluconokinase</fullName>
        <ecNumber evidence="3 9">2.7.1.12</ecNumber>
    </recommendedName>
</protein>
<dbReference type="NCBIfam" id="TIGR01313">
    <property type="entry name" value="therm_gnt_kin"/>
    <property type="match status" value="1"/>
</dbReference>
<dbReference type="PANTHER" id="PTHR43442">
    <property type="entry name" value="GLUCONOKINASE-RELATED"/>
    <property type="match status" value="1"/>
</dbReference>
<dbReference type="PANTHER" id="PTHR43442:SF3">
    <property type="entry name" value="GLUCONOKINASE-RELATED"/>
    <property type="match status" value="1"/>
</dbReference>
<dbReference type="SUPFAM" id="SSF52540">
    <property type="entry name" value="P-loop containing nucleoside triphosphate hydrolases"/>
    <property type="match status" value="1"/>
</dbReference>
<evidence type="ECO:0000256" key="2">
    <source>
        <dbReference type="ARBA" id="ARBA00008420"/>
    </source>
</evidence>
<evidence type="ECO:0000256" key="4">
    <source>
        <dbReference type="ARBA" id="ARBA00022679"/>
    </source>
</evidence>
<evidence type="ECO:0000313" key="10">
    <source>
        <dbReference type="EMBL" id="MEX8192319.1"/>
    </source>
</evidence>
<dbReference type="InterPro" id="IPR027417">
    <property type="entry name" value="P-loop_NTPase"/>
</dbReference>
<accession>A0ABV3ZT21</accession>
<name>A0ABV3ZT21_9BURK</name>
<keyword evidence="5 9" id="KW-0547">Nucleotide-binding</keyword>
<evidence type="ECO:0000256" key="9">
    <source>
        <dbReference type="RuleBase" id="RU363066"/>
    </source>
</evidence>
<comment type="pathway">
    <text evidence="1">Carbohydrate acid metabolism.</text>
</comment>
<evidence type="ECO:0000256" key="6">
    <source>
        <dbReference type="ARBA" id="ARBA00022777"/>
    </source>
</evidence>
<evidence type="ECO:0000256" key="8">
    <source>
        <dbReference type="ARBA" id="ARBA00048090"/>
    </source>
</evidence>
<evidence type="ECO:0000256" key="5">
    <source>
        <dbReference type="ARBA" id="ARBA00022741"/>
    </source>
</evidence>
<reference evidence="10 11" key="1">
    <citation type="journal article" date="2013" name="Int. J. Syst. Evol. Microbiol.">
        <title>Comamonas guangdongensis sp. nov., isolated from subterranean forest sediment, and emended description of the genus Comamonas.</title>
        <authorList>
            <person name="Zhang J."/>
            <person name="Wang Y."/>
            <person name="Zhou S."/>
            <person name="Wu C."/>
            <person name="He J."/>
            <person name="Li F."/>
        </authorList>
    </citation>
    <scope>NUCLEOTIDE SEQUENCE [LARGE SCALE GENOMIC DNA]</scope>
    <source>
        <strain evidence="10 11">CCTCC AB2011133</strain>
    </source>
</reference>
<evidence type="ECO:0000256" key="3">
    <source>
        <dbReference type="ARBA" id="ARBA00012054"/>
    </source>
</evidence>
<dbReference type="RefSeq" id="WP_369337524.1">
    <property type="nucleotide sequence ID" value="NZ_JBFYGN010000005.1"/>
</dbReference>
<dbReference type="Gene3D" id="3.40.50.300">
    <property type="entry name" value="P-loop containing nucleotide triphosphate hydrolases"/>
    <property type="match status" value="1"/>
</dbReference>
<dbReference type="InterPro" id="IPR006001">
    <property type="entry name" value="Therm_gnt_kin"/>
</dbReference>
<evidence type="ECO:0000313" key="11">
    <source>
        <dbReference type="Proteomes" id="UP001561046"/>
    </source>
</evidence>
<keyword evidence="7 9" id="KW-0067">ATP-binding</keyword>
<gene>
    <name evidence="10" type="ORF">AB6724_05635</name>
</gene>
<organism evidence="10 11">
    <name type="scientific">Comamonas guangdongensis</name>
    <dbReference type="NCBI Taxonomy" id="510515"/>
    <lineage>
        <taxon>Bacteria</taxon>
        <taxon>Pseudomonadati</taxon>
        <taxon>Pseudomonadota</taxon>
        <taxon>Betaproteobacteria</taxon>
        <taxon>Burkholderiales</taxon>
        <taxon>Comamonadaceae</taxon>
        <taxon>Comamonas</taxon>
    </lineage>
</organism>
<sequence length="194" mass="20575">MDSANQTTPPQTLIVMGVSGCGKSSVAQQLAASLGWALHEGDAYHSEASIAKMRSGVPLTDEDRADWLARLARLLADAARAEAATGVVLTCSALKRKYRDQLRAGQDAAEGSVGFVFLDLDYDTALQRVQERAGHFFSPELVANQFATLERPDGEPRVLGLDATLPLAHIVERVTAWLAGLPGEAAASLSSSQS</sequence>
<dbReference type="EC" id="2.7.1.12" evidence="3 9"/>
<comment type="catalytic activity">
    <reaction evidence="8 9">
        <text>D-gluconate + ATP = 6-phospho-D-gluconate + ADP + H(+)</text>
        <dbReference type="Rhea" id="RHEA:19433"/>
        <dbReference type="ChEBI" id="CHEBI:15378"/>
        <dbReference type="ChEBI" id="CHEBI:18391"/>
        <dbReference type="ChEBI" id="CHEBI:30616"/>
        <dbReference type="ChEBI" id="CHEBI:58759"/>
        <dbReference type="ChEBI" id="CHEBI:456216"/>
        <dbReference type="EC" id="2.7.1.12"/>
    </reaction>
</comment>
<comment type="caution">
    <text evidence="10">The sequence shown here is derived from an EMBL/GenBank/DDBJ whole genome shotgun (WGS) entry which is preliminary data.</text>
</comment>
<dbReference type="Proteomes" id="UP001561046">
    <property type="component" value="Unassembled WGS sequence"/>
</dbReference>
<keyword evidence="11" id="KW-1185">Reference proteome</keyword>
<dbReference type="Pfam" id="PF13671">
    <property type="entry name" value="AAA_33"/>
    <property type="match status" value="1"/>
</dbReference>
<dbReference type="CDD" id="cd02021">
    <property type="entry name" value="GntK"/>
    <property type="match status" value="1"/>
</dbReference>
<keyword evidence="6 9" id="KW-0418">Kinase</keyword>
<dbReference type="EMBL" id="JBFYGN010000005">
    <property type="protein sequence ID" value="MEX8192319.1"/>
    <property type="molecule type" value="Genomic_DNA"/>
</dbReference>
<comment type="similarity">
    <text evidence="2 9">Belongs to the gluconokinase GntK/GntV family.</text>
</comment>
<evidence type="ECO:0000256" key="7">
    <source>
        <dbReference type="ARBA" id="ARBA00022840"/>
    </source>
</evidence>
<evidence type="ECO:0000256" key="1">
    <source>
        <dbReference type="ARBA" id="ARBA00004761"/>
    </source>
</evidence>
<keyword evidence="4 9" id="KW-0808">Transferase</keyword>